<organism evidence="3 4">
    <name type="scientific">Priapulus caudatus</name>
    <name type="common">Priapulid worm</name>
    <dbReference type="NCBI Taxonomy" id="37621"/>
    <lineage>
        <taxon>Eukaryota</taxon>
        <taxon>Metazoa</taxon>
        <taxon>Ecdysozoa</taxon>
        <taxon>Scalidophora</taxon>
        <taxon>Priapulida</taxon>
        <taxon>Priapulimorpha</taxon>
        <taxon>Priapulimorphida</taxon>
        <taxon>Priapulidae</taxon>
        <taxon>Priapulus</taxon>
    </lineage>
</organism>
<dbReference type="InterPro" id="IPR011009">
    <property type="entry name" value="Kinase-like_dom_sf"/>
</dbReference>
<dbReference type="Pfam" id="PF03881">
    <property type="entry name" value="Fructosamin_kin"/>
    <property type="match status" value="1"/>
</dbReference>
<dbReference type="Proteomes" id="UP000695022">
    <property type="component" value="Unplaced"/>
</dbReference>
<sequence>METLIHKELATNVFRSFGSAGGGSINDGHGYTVDGGKQVFVKLNFKDEARRLFDGEYAGLFAMQATNTVRVPKPIKVLDNPQSGAVLIMEHLDMHTLRQHSARLGLRRRQDAPA</sequence>
<protein>
    <recommendedName>
        <fullName evidence="1">protein-ribulosamine 3-kinase</fullName>
        <ecNumber evidence="1">2.7.1.172</ecNumber>
    </recommendedName>
</protein>
<gene>
    <name evidence="4" type="primary">LOC106815735</name>
</gene>
<dbReference type="PANTHER" id="PTHR12149:SF8">
    <property type="entry name" value="PROTEIN-RIBULOSAMINE 3-KINASE"/>
    <property type="match status" value="1"/>
</dbReference>
<dbReference type="RefSeq" id="XP_014675727.1">
    <property type="nucleotide sequence ID" value="XM_014820241.1"/>
</dbReference>
<accession>A0ABM1EU56</accession>
<dbReference type="GeneID" id="106815735"/>
<proteinExistence type="predicted"/>
<name>A0ABM1EU56_PRICU</name>
<dbReference type="SUPFAM" id="SSF56112">
    <property type="entry name" value="Protein kinase-like (PK-like)"/>
    <property type="match status" value="1"/>
</dbReference>
<evidence type="ECO:0000256" key="2">
    <source>
        <dbReference type="ARBA" id="ARBA00048655"/>
    </source>
</evidence>
<evidence type="ECO:0000313" key="3">
    <source>
        <dbReference type="Proteomes" id="UP000695022"/>
    </source>
</evidence>
<dbReference type="EC" id="2.7.1.172" evidence="1"/>
<evidence type="ECO:0000256" key="1">
    <source>
        <dbReference type="ARBA" id="ARBA00011961"/>
    </source>
</evidence>
<evidence type="ECO:0000313" key="4">
    <source>
        <dbReference type="RefSeq" id="XP_014675727.1"/>
    </source>
</evidence>
<keyword evidence="3" id="KW-1185">Reference proteome</keyword>
<dbReference type="InterPro" id="IPR016477">
    <property type="entry name" value="Fructo-/Ketosamine-3-kinase"/>
</dbReference>
<dbReference type="Gene3D" id="3.30.200.20">
    <property type="entry name" value="Phosphorylase Kinase, domain 1"/>
    <property type="match status" value="1"/>
</dbReference>
<comment type="catalytic activity">
    <reaction evidence="2">
        <text>N(6)-D-ribulosyl-L-lysyl-[protein] + ATP = N(6)-(3-O-phospho-D-ribulosyl)-L-lysyl-[protein] + ADP + H(+)</text>
        <dbReference type="Rhea" id="RHEA:48432"/>
        <dbReference type="Rhea" id="RHEA-COMP:12103"/>
        <dbReference type="Rhea" id="RHEA-COMP:12104"/>
        <dbReference type="ChEBI" id="CHEBI:15378"/>
        <dbReference type="ChEBI" id="CHEBI:30616"/>
        <dbReference type="ChEBI" id="CHEBI:90418"/>
        <dbReference type="ChEBI" id="CHEBI:90420"/>
        <dbReference type="ChEBI" id="CHEBI:456216"/>
        <dbReference type="EC" id="2.7.1.172"/>
    </reaction>
    <physiologicalReaction direction="left-to-right" evidence="2">
        <dbReference type="Rhea" id="RHEA:48433"/>
    </physiologicalReaction>
</comment>
<dbReference type="PANTHER" id="PTHR12149">
    <property type="entry name" value="FRUCTOSAMINE 3 KINASE-RELATED PROTEIN"/>
    <property type="match status" value="1"/>
</dbReference>
<reference evidence="4" key="1">
    <citation type="submission" date="2025-08" db="UniProtKB">
        <authorList>
            <consortium name="RefSeq"/>
        </authorList>
    </citation>
    <scope>IDENTIFICATION</scope>
</reference>